<dbReference type="SMART" id="SM00060">
    <property type="entry name" value="FN3"/>
    <property type="match status" value="2"/>
</dbReference>
<dbReference type="PANTHER" id="PTHR46957">
    <property type="entry name" value="CYTOKINE RECEPTOR"/>
    <property type="match status" value="1"/>
</dbReference>
<keyword evidence="2" id="KW-1185">Reference proteome</keyword>
<dbReference type="Proteomes" id="UP000675881">
    <property type="component" value="Chromosome 1"/>
</dbReference>
<accession>A0A7R8CB62</accession>
<dbReference type="InterPro" id="IPR013783">
    <property type="entry name" value="Ig-like_fold"/>
</dbReference>
<dbReference type="AlphaFoldDB" id="A0A7R8CB62"/>
<dbReference type="InterPro" id="IPR036116">
    <property type="entry name" value="FN3_sf"/>
</dbReference>
<name>A0A7R8CB62_LEPSM</name>
<dbReference type="GO" id="GO:0016020">
    <property type="term" value="C:membrane"/>
    <property type="evidence" value="ECO:0007669"/>
    <property type="project" value="UniProtKB-SubCell"/>
</dbReference>
<dbReference type="SUPFAM" id="SSF49265">
    <property type="entry name" value="Fibronectin type III"/>
    <property type="match status" value="1"/>
</dbReference>
<dbReference type="InterPro" id="IPR050713">
    <property type="entry name" value="RTP_Phos/Ushers"/>
</dbReference>
<dbReference type="InterPro" id="IPR003961">
    <property type="entry name" value="FN3_dom"/>
</dbReference>
<gene>
    <name evidence="1" type="ORF">LSAA_1219</name>
</gene>
<sequence length="593" mass="68116">MSSRQCLDPSFFKFKVSRWLSGEGNSNVHVSHILSDCSLEYIRIENRTSTSAVVEWKGDQCDVRSSVEVHHLQWLACSKQMDSNIPMQHFLSTRNDFVRLSGLVPNSLYQVEFGGREARFRTEPDVPDIRPTFLSLRPGKQSIHLKWKRSVDNDCRLQNGLLSGYRVELWGLSPWVLDRSGPLKSVSVGENIYEYYFHQLKSFTTYGLRVYLYNKGVEEVNPGVFLKTKSTTLPTKPNPPTTVRLKPLNRTLFLAWDPEYPPTGIVEFYHILLRETESNVIKRGYYVHKVDNRPRCPGEENSVCWVVSYDDIQLGVKYTIVIRTKNEDVEELSSDSKGVEFIIPETRPDTHISESHPNSREQEGEDYYKDYEFYHSFILIILIVLGSAITILLIIVIALVFKIKGDKLKSSMYENHNLSTYFRQGSVSTHMTTTGYARIHDSLDYSQVLDDEPEEHYLNVSQRPKPGVDVNGYLTPSFSRKANHDDSGPKSSTFFSPNQQTNEKIQIKSYDRVRPSVLDNSECCNYIDLDNVIHQKELILAPNIFLELYATDADISFKATSSPAVVSTSNKTFPNFELRLNHRLDLNLQLYLD</sequence>
<dbReference type="Gene3D" id="2.60.40.10">
    <property type="entry name" value="Immunoglobulins"/>
    <property type="match status" value="2"/>
</dbReference>
<evidence type="ECO:0000313" key="2">
    <source>
        <dbReference type="Proteomes" id="UP000675881"/>
    </source>
</evidence>
<evidence type="ECO:0000313" key="1">
    <source>
        <dbReference type="EMBL" id="CAF2753402.1"/>
    </source>
</evidence>
<dbReference type="EMBL" id="HG994580">
    <property type="protein sequence ID" value="CAF2753402.1"/>
    <property type="molecule type" value="Genomic_DNA"/>
</dbReference>
<proteinExistence type="predicted"/>
<dbReference type="PROSITE" id="PS50853">
    <property type="entry name" value="FN3"/>
    <property type="match status" value="1"/>
</dbReference>
<dbReference type="PANTHER" id="PTHR46957:SF3">
    <property type="entry name" value="CYTOKINE RECEPTOR"/>
    <property type="match status" value="1"/>
</dbReference>
<protein>
    <submittedName>
        <fullName evidence="1">(salmon louse) hypothetical protein</fullName>
    </submittedName>
</protein>
<dbReference type="CDD" id="cd00063">
    <property type="entry name" value="FN3"/>
    <property type="match status" value="2"/>
</dbReference>
<reference evidence="1" key="1">
    <citation type="submission" date="2021-02" db="EMBL/GenBank/DDBJ databases">
        <authorList>
            <person name="Bekaert M."/>
        </authorList>
    </citation>
    <scope>NUCLEOTIDE SEQUENCE</scope>
    <source>
        <strain evidence="1">IoA-00</strain>
    </source>
</reference>
<organism evidence="1 2">
    <name type="scientific">Lepeophtheirus salmonis</name>
    <name type="common">Salmon louse</name>
    <name type="synonym">Caligus salmonis</name>
    <dbReference type="NCBI Taxonomy" id="72036"/>
    <lineage>
        <taxon>Eukaryota</taxon>
        <taxon>Metazoa</taxon>
        <taxon>Ecdysozoa</taxon>
        <taxon>Arthropoda</taxon>
        <taxon>Crustacea</taxon>
        <taxon>Multicrustacea</taxon>
        <taxon>Hexanauplia</taxon>
        <taxon>Copepoda</taxon>
        <taxon>Siphonostomatoida</taxon>
        <taxon>Caligidae</taxon>
        <taxon>Lepeophtheirus</taxon>
    </lineage>
</organism>